<dbReference type="NCBIfam" id="TIGR01783">
    <property type="entry name" value="TonB-siderophor"/>
    <property type="match status" value="1"/>
</dbReference>
<evidence type="ECO:0000256" key="3">
    <source>
        <dbReference type="ARBA" id="ARBA00022448"/>
    </source>
</evidence>
<evidence type="ECO:0000256" key="5">
    <source>
        <dbReference type="ARBA" id="ARBA00022496"/>
    </source>
</evidence>
<evidence type="ECO:0000256" key="13">
    <source>
        <dbReference type="ARBA" id="ARBA00023237"/>
    </source>
</evidence>
<organism evidence="18 19">
    <name type="scientific">Parapedobacter luteus</name>
    <dbReference type="NCBI Taxonomy" id="623280"/>
    <lineage>
        <taxon>Bacteria</taxon>
        <taxon>Pseudomonadati</taxon>
        <taxon>Bacteroidota</taxon>
        <taxon>Sphingobacteriia</taxon>
        <taxon>Sphingobacteriales</taxon>
        <taxon>Sphingobacteriaceae</taxon>
        <taxon>Parapedobacter</taxon>
    </lineage>
</organism>
<evidence type="ECO:0000256" key="6">
    <source>
        <dbReference type="ARBA" id="ARBA00022692"/>
    </source>
</evidence>
<evidence type="ECO:0000256" key="8">
    <source>
        <dbReference type="ARBA" id="ARBA00023004"/>
    </source>
</evidence>
<evidence type="ECO:0000313" key="19">
    <source>
        <dbReference type="Proteomes" id="UP000190541"/>
    </source>
</evidence>
<feature type="domain" description="TonB-dependent receptor-like beta-barrel" evidence="16">
    <location>
        <begin position="418"/>
        <end position="876"/>
    </location>
</feature>
<protein>
    <submittedName>
        <fullName evidence="18">Iron complex outermembrane recepter protein</fullName>
    </submittedName>
</protein>
<dbReference type="PROSITE" id="PS52016">
    <property type="entry name" value="TONB_DEPENDENT_REC_3"/>
    <property type="match status" value="1"/>
</dbReference>
<dbReference type="InterPro" id="IPR000531">
    <property type="entry name" value="Beta-barrel_TonB"/>
</dbReference>
<dbReference type="Pfam" id="PF13715">
    <property type="entry name" value="CarbopepD_reg_2"/>
    <property type="match status" value="1"/>
</dbReference>
<dbReference type="Pfam" id="PF00593">
    <property type="entry name" value="TonB_dep_Rec_b-barrel"/>
    <property type="match status" value="1"/>
</dbReference>
<dbReference type="GO" id="GO:0015344">
    <property type="term" value="F:siderophore uptake transmembrane transporter activity"/>
    <property type="evidence" value="ECO:0007669"/>
    <property type="project" value="TreeGrafter"/>
</dbReference>
<accession>A0A1T5CUE8</accession>
<dbReference type="PANTHER" id="PTHR32552:SF68">
    <property type="entry name" value="FERRICHROME OUTER MEMBRANE TRANSPORTER_PHAGE RECEPTOR"/>
    <property type="match status" value="1"/>
</dbReference>
<dbReference type="EMBL" id="FUYS01000005">
    <property type="protein sequence ID" value="SKB63092.1"/>
    <property type="molecule type" value="Genomic_DNA"/>
</dbReference>
<evidence type="ECO:0000256" key="12">
    <source>
        <dbReference type="ARBA" id="ARBA00023170"/>
    </source>
</evidence>
<dbReference type="Pfam" id="PF07715">
    <property type="entry name" value="Plug"/>
    <property type="match status" value="1"/>
</dbReference>
<evidence type="ECO:0000313" key="18">
    <source>
        <dbReference type="EMBL" id="SKB63092.1"/>
    </source>
</evidence>
<evidence type="ECO:0000256" key="15">
    <source>
        <dbReference type="RuleBase" id="RU003357"/>
    </source>
</evidence>
<dbReference type="OrthoDB" id="9775095at2"/>
<dbReference type="Gene3D" id="2.170.130.10">
    <property type="entry name" value="TonB-dependent receptor, plug domain"/>
    <property type="match status" value="1"/>
</dbReference>
<evidence type="ECO:0000256" key="7">
    <source>
        <dbReference type="ARBA" id="ARBA00022729"/>
    </source>
</evidence>
<dbReference type="Gene3D" id="2.40.170.20">
    <property type="entry name" value="TonB-dependent receptor, beta-barrel domain"/>
    <property type="match status" value="1"/>
</dbReference>
<dbReference type="InterPro" id="IPR010105">
    <property type="entry name" value="TonB_sidphr_rcpt"/>
</dbReference>
<keyword evidence="19" id="KW-1185">Reference proteome</keyword>
<gene>
    <name evidence="18" type="ORF">SAMN05660226_02361</name>
</gene>
<dbReference type="GO" id="GO:0015891">
    <property type="term" value="P:siderophore transport"/>
    <property type="evidence" value="ECO:0007669"/>
    <property type="project" value="InterPro"/>
</dbReference>
<keyword evidence="7" id="KW-0732">Signal</keyword>
<keyword evidence="10 15" id="KW-0798">TonB box</keyword>
<dbReference type="InterPro" id="IPR008969">
    <property type="entry name" value="CarboxyPept-like_regulatory"/>
</dbReference>
<dbReference type="GO" id="GO:0038023">
    <property type="term" value="F:signaling receptor activity"/>
    <property type="evidence" value="ECO:0007669"/>
    <property type="project" value="InterPro"/>
</dbReference>
<keyword evidence="3 14" id="KW-0813">Transport</keyword>
<comment type="similarity">
    <text evidence="2 14 15">Belongs to the TonB-dependent receptor family.</text>
</comment>
<keyword evidence="13 14" id="KW-0998">Cell outer membrane</keyword>
<dbReference type="GO" id="GO:0009279">
    <property type="term" value="C:cell outer membrane"/>
    <property type="evidence" value="ECO:0007669"/>
    <property type="project" value="UniProtKB-SubCell"/>
</dbReference>
<keyword evidence="11 14" id="KW-0472">Membrane</keyword>
<name>A0A1T5CUE8_9SPHI</name>
<dbReference type="SUPFAM" id="SSF49464">
    <property type="entry name" value="Carboxypeptidase regulatory domain-like"/>
    <property type="match status" value="1"/>
</dbReference>
<dbReference type="PANTHER" id="PTHR32552">
    <property type="entry name" value="FERRICHROME IRON RECEPTOR-RELATED"/>
    <property type="match status" value="1"/>
</dbReference>
<comment type="subcellular location">
    <subcellularLocation>
        <location evidence="1 14">Cell outer membrane</location>
        <topology evidence="1 14">Multi-pass membrane protein</topology>
    </subcellularLocation>
</comment>
<dbReference type="SUPFAM" id="SSF56935">
    <property type="entry name" value="Porins"/>
    <property type="match status" value="1"/>
</dbReference>
<evidence type="ECO:0000256" key="2">
    <source>
        <dbReference type="ARBA" id="ARBA00009810"/>
    </source>
</evidence>
<evidence type="ECO:0000256" key="9">
    <source>
        <dbReference type="ARBA" id="ARBA00023065"/>
    </source>
</evidence>
<evidence type="ECO:0000256" key="10">
    <source>
        <dbReference type="ARBA" id="ARBA00023077"/>
    </source>
</evidence>
<evidence type="ECO:0000259" key="17">
    <source>
        <dbReference type="Pfam" id="PF07715"/>
    </source>
</evidence>
<dbReference type="InterPro" id="IPR012910">
    <property type="entry name" value="Plug_dom"/>
</dbReference>
<feature type="domain" description="TonB-dependent receptor plug" evidence="17">
    <location>
        <begin position="249"/>
        <end position="345"/>
    </location>
</feature>
<keyword evidence="6 14" id="KW-0812">Transmembrane</keyword>
<keyword evidence="4 14" id="KW-1134">Transmembrane beta strand</keyword>
<dbReference type="InterPro" id="IPR037066">
    <property type="entry name" value="Plug_dom_sf"/>
</dbReference>
<dbReference type="InterPro" id="IPR039426">
    <property type="entry name" value="TonB-dep_rcpt-like"/>
</dbReference>
<dbReference type="AlphaFoldDB" id="A0A1T5CUE8"/>
<dbReference type="Proteomes" id="UP000190541">
    <property type="component" value="Unassembled WGS sequence"/>
</dbReference>
<keyword evidence="9" id="KW-0406">Ion transport</keyword>
<dbReference type="InterPro" id="IPR036942">
    <property type="entry name" value="Beta-barrel_TonB_sf"/>
</dbReference>
<evidence type="ECO:0000256" key="1">
    <source>
        <dbReference type="ARBA" id="ARBA00004571"/>
    </source>
</evidence>
<dbReference type="Gene3D" id="2.60.40.1120">
    <property type="entry name" value="Carboxypeptidase-like, regulatory domain"/>
    <property type="match status" value="1"/>
</dbReference>
<reference evidence="18 19" key="1">
    <citation type="submission" date="2017-02" db="EMBL/GenBank/DDBJ databases">
        <authorList>
            <person name="Peterson S.W."/>
        </authorList>
    </citation>
    <scope>NUCLEOTIDE SEQUENCE [LARGE SCALE GENOMIC DNA]</scope>
    <source>
        <strain evidence="18 19">DSM 22899</strain>
    </source>
</reference>
<evidence type="ECO:0000256" key="14">
    <source>
        <dbReference type="PROSITE-ProRule" id="PRU01360"/>
    </source>
</evidence>
<evidence type="ECO:0000256" key="4">
    <source>
        <dbReference type="ARBA" id="ARBA00022452"/>
    </source>
</evidence>
<dbReference type="CDD" id="cd01347">
    <property type="entry name" value="ligand_gated_channel"/>
    <property type="match status" value="1"/>
</dbReference>
<evidence type="ECO:0000256" key="11">
    <source>
        <dbReference type="ARBA" id="ARBA00023136"/>
    </source>
</evidence>
<keyword evidence="5" id="KW-0410">Iron transport</keyword>
<keyword evidence="8" id="KW-0408">Iron</keyword>
<proteinExistence type="inferred from homology"/>
<sequence length="906" mass="100018">MNPSPNKVHREELQSNNAIQSHCLKNMNFLRFNHSYVSITAKTLAILSAALLCAAASYAQSTILQKRISIQRAETTLAQALASLEAEAGCTFIYSPDLLDTDRKVSLRYQNQPLEAILADLLGDAVRQLEVTGNRITLQPSRGKGTVSGMVMTNDGQPAALVTVAIRGGRSARTDEQGRYRLENVESGDHIIVASYVGLTPVRKQVYLAPGGAAKADFVLDENAQSLQEVVVTGQKRFTSSVTKSDVPLENLPMMVQIIDQSLLEQRQITSIREAVSSVSGVTYASSFAGGYDTFTGRGFGLNIMRNGVAVTNSAGQLYGDNIEQIDVLKGPASIQYGDIAPGSVMNLVTKKPLDYNYKRFELKLGQYNLFRPTVDISGPLNDSKTVLFRLNSSLEKSESFRDEINNRSFLFAPTITWKITPKLIWNVEGVYYNDARTTDPGIISPDGTYDGLSRLRFATFLGEPANVYRNTDENLFSTLEYQLNDRWKFRNVTYYTNATREYGWMSFTLASLTESGDIDRTYSSETGQYGGRGSTVDVLGRITLGSTDHHLLVGGEYLYDDRDRSLSGWGTLDKPINLYHPVYGQSTLILDNQGTPGDPSTQRKRLGVYVQDQIALLDEKLQFLLGVRLNRVERASTWSTGVVPDQYLPDKQTIFNPRFGILVKPVPWLSAFASYTNSFEMNGQNRFTGELLDPSDAHQYEAGLKSSLLNDHLGITLAAFHIDKKNISGYVSGLTEPPTFAHTYYSPESGTASYIGANHRSKGLELDINGRILPQVYINGAFSYIDATIVADPAFPAGNQLPGSPKFIANVWAGYEFLSGSLAGLNLSTGYSFRSSNYATGYNLPTQEAPSYTTVDVSIGYRLQPFFARLNVTNLFDAKSYTYGMYGGYYPLWSRRAVLSIGIKL</sequence>
<dbReference type="STRING" id="623280.SAMN05660226_02361"/>
<evidence type="ECO:0000259" key="16">
    <source>
        <dbReference type="Pfam" id="PF00593"/>
    </source>
</evidence>
<keyword evidence="12" id="KW-0675">Receptor</keyword>